<sequence>MAWSEVSLVRVLLLGLLAPLTAAKSESKADAPQGGSADGLAYEAIQKTQVYTGNGTAPQSPPVQGWWESKICSGAYCVYTNQRLAKGRGLVAVTKFEEFQKLERIEEHLDRGENKFLVDPLPFTTTEVLHKGPGLTATSPLRRGKPLLVFSPVLIVHKSLFDQVPKKKERTRLLEAAVSYLPPTTQAAFNKQRARPGDASNTHPRSVEEILLAHPFEIDLGYATHKPDEQNHSKHYVNYPEVAVFQHDCRPNVATYMDNAFALRATVARRVQVGEELTVSYVDPFWSREDRAAWVKRHRTPHGSDAADSKVVEGGCPCAACSPQGGVKGEAGVEGEKRLKEIIALRAELRNHDSTKVDFKLIERFLKLYEQERLHIRFAEAYELAATNFNYLGDDKRAQKYADLAVQAAIVEGGVESNDAVAMRIFAKDVKGHYSYRYTLKREGQ</sequence>
<dbReference type="AlphaFoldDB" id="A0AAD4F1Z9"/>
<dbReference type="Gene3D" id="2.170.270.10">
    <property type="entry name" value="SET domain"/>
    <property type="match status" value="1"/>
</dbReference>
<dbReference type="PANTHER" id="PTHR47332">
    <property type="entry name" value="SET DOMAIN-CONTAINING PROTEIN 5"/>
    <property type="match status" value="1"/>
</dbReference>
<reference evidence="3" key="1">
    <citation type="submission" date="2023-02" db="EMBL/GenBank/DDBJ databases">
        <authorList>
            <person name="Palmer J.M."/>
        </authorList>
    </citation>
    <scope>NUCLEOTIDE SEQUENCE</scope>
    <source>
        <strain evidence="3">FW57</strain>
    </source>
</reference>
<dbReference type="EMBL" id="JAHCVI010000001">
    <property type="protein sequence ID" value="KAG7291245.1"/>
    <property type="molecule type" value="Genomic_DNA"/>
</dbReference>
<dbReference type="Pfam" id="PF00856">
    <property type="entry name" value="SET"/>
    <property type="match status" value="1"/>
</dbReference>
<dbReference type="SUPFAM" id="SSF82199">
    <property type="entry name" value="SET domain"/>
    <property type="match status" value="1"/>
</dbReference>
<evidence type="ECO:0000256" key="1">
    <source>
        <dbReference type="SAM" id="SignalP"/>
    </source>
</evidence>
<feature type="chain" id="PRO_5042036617" description="SET domain-containing protein" evidence="1">
    <location>
        <begin position="24"/>
        <end position="445"/>
    </location>
</feature>
<name>A0AAD4F1Z9_9PEZI</name>
<dbReference type="InterPro" id="IPR046341">
    <property type="entry name" value="SET_dom_sf"/>
</dbReference>
<accession>A0AAD4F1Z9</accession>
<protein>
    <recommendedName>
        <fullName evidence="2">SET domain-containing protein</fullName>
    </recommendedName>
</protein>
<proteinExistence type="predicted"/>
<dbReference type="CDD" id="cd20071">
    <property type="entry name" value="SET_SMYD"/>
    <property type="match status" value="1"/>
</dbReference>
<dbReference type="PANTHER" id="PTHR47332:SF6">
    <property type="entry name" value="SET DOMAIN-CONTAINING PROTEIN"/>
    <property type="match status" value="1"/>
</dbReference>
<comment type="caution">
    <text evidence="3">The sequence shown here is derived from an EMBL/GenBank/DDBJ whole genome shotgun (WGS) entry which is preliminary data.</text>
</comment>
<feature type="signal peptide" evidence="1">
    <location>
        <begin position="1"/>
        <end position="23"/>
    </location>
</feature>
<organism evidence="3 4">
    <name type="scientific">Staphylotrichum longicolle</name>
    <dbReference type="NCBI Taxonomy" id="669026"/>
    <lineage>
        <taxon>Eukaryota</taxon>
        <taxon>Fungi</taxon>
        <taxon>Dikarya</taxon>
        <taxon>Ascomycota</taxon>
        <taxon>Pezizomycotina</taxon>
        <taxon>Sordariomycetes</taxon>
        <taxon>Sordariomycetidae</taxon>
        <taxon>Sordariales</taxon>
        <taxon>Chaetomiaceae</taxon>
        <taxon>Staphylotrichum</taxon>
    </lineage>
</organism>
<feature type="domain" description="SET" evidence="2">
    <location>
        <begin position="133"/>
        <end position="281"/>
    </location>
</feature>
<dbReference type="InterPro" id="IPR053185">
    <property type="entry name" value="SET_domain_protein"/>
</dbReference>
<keyword evidence="1" id="KW-0732">Signal</keyword>
<keyword evidence="4" id="KW-1185">Reference proteome</keyword>
<dbReference type="InterPro" id="IPR001214">
    <property type="entry name" value="SET_dom"/>
</dbReference>
<evidence type="ECO:0000259" key="2">
    <source>
        <dbReference type="Pfam" id="PF00856"/>
    </source>
</evidence>
<gene>
    <name evidence="3" type="ORF">NEMBOFW57_001257</name>
</gene>
<evidence type="ECO:0000313" key="4">
    <source>
        <dbReference type="Proteomes" id="UP001197093"/>
    </source>
</evidence>
<dbReference type="Proteomes" id="UP001197093">
    <property type="component" value="Unassembled WGS sequence"/>
</dbReference>
<evidence type="ECO:0000313" key="3">
    <source>
        <dbReference type="EMBL" id="KAG7291245.1"/>
    </source>
</evidence>